<keyword evidence="5 7" id="KW-0378">Hydrolase</keyword>
<dbReference type="GO" id="GO:0006508">
    <property type="term" value="P:proteolysis"/>
    <property type="evidence" value="ECO:0007669"/>
    <property type="project" value="UniProtKB-KW"/>
</dbReference>
<accession>A0AAP0G6F1</accession>
<evidence type="ECO:0000256" key="8">
    <source>
        <dbReference type="SAM" id="MobiDB-lite"/>
    </source>
</evidence>
<keyword evidence="11" id="KW-1185">Reference proteome</keyword>
<evidence type="ECO:0000256" key="2">
    <source>
        <dbReference type="ARBA" id="ARBA00009085"/>
    </source>
</evidence>
<reference evidence="10 11" key="1">
    <citation type="journal article" date="2022" name="Nat. Plants">
        <title>Genomes of leafy and leafless Platanthera orchids illuminate the evolution of mycoheterotrophy.</title>
        <authorList>
            <person name="Li M.H."/>
            <person name="Liu K.W."/>
            <person name="Li Z."/>
            <person name="Lu H.C."/>
            <person name="Ye Q.L."/>
            <person name="Zhang D."/>
            <person name="Wang J.Y."/>
            <person name="Li Y.F."/>
            <person name="Zhong Z.M."/>
            <person name="Liu X."/>
            <person name="Yu X."/>
            <person name="Liu D.K."/>
            <person name="Tu X.D."/>
            <person name="Liu B."/>
            <person name="Hao Y."/>
            <person name="Liao X.Y."/>
            <person name="Jiang Y.T."/>
            <person name="Sun W.H."/>
            <person name="Chen J."/>
            <person name="Chen Y.Q."/>
            <person name="Ai Y."/>
            <person name="Zhai J.W."/>
            <person name="Wu S.S."/>
            <person name="Zhou Z."/>
            <person name="Hsiao Y.Y."/>
            <person name="Wu W.L."/>
            <person name="Chen Y.Y."/>
            <person name="Lin Y.F."/>
            <person name="Hsu J.L."/>
            <person name="Li C.Y."/>
            <person name="Wang Z.W."/>
            <person name="Zhao X."/>
            <person name="Zhong W.Y."/>
            <person name="Ma X.K."/>
            <person name="Ma L."/>
            <person name="Huang J."/>
            <person name="Chen G.Z."/>
            <person name="Huang M.Z."/>
            <person name="Huang L."/>
            <person name="Peng D.H."/>
            <person name="Luo Y.B."/>
            <person name="Zou S.Q."/>
            <person name="Chen S.P."/>
            <person name="Lan S."/>
            <person name="Tsai W.C."/>
            <person name="Van de Peer Y."/>
            <person name="Liu Z.J."/>
        </authorList>
    </citation>
    <scope>NUCLEOTIDE SEQUENCE [LARGE SCALE GENOMIC DNA]</scope>
    <source>
        <strain evidence="10">Lor287</strain>
    </source>
</reference>
<comment type="catalytic activity">
    <reaction evidence="1 7">
        <text>Thiol-dependent hydrolysis of ester, thioester, amide, peptide and isopeptide bonds formed by the C-terminal Gly of ubiquitin (a 76-residue protein attached to proteins as an intracellular targeting signal).</text>
        <dbReference type="EC" id="3.4.19.12"/>
    </reaction>
</comment>
<dbReference type="PANTHER" id="PTHR21646:SF24">
    <property type="entry name" value="UBIQUITIN CARBOXYL-TERMINAL HYDROLASE"/>
    <property type="match status" value="1"/>
</dbReference>
<dbReference type="InterPro" id="IPR028889">
    <property type="entry name" value="USP"/>
</dbReference>
<evidence type="ECO:0000256" key="6">
    <source>
        <dbReference type="ARBA" id="ARBA00022807"/>
    </source>
</evidence>
<keyword evidence="6 7" id="KW-0788">Thiol protease</keyword>
<dbReference type="InterPro" id="IPR018200">
    <property type="entry name" value="USP_CS"/>
</dbReference>
<name>A0AAP0G6F1_9ASPA</name>
<dbReference type="AlphaFoldDB" id="A0AAP0G6F1"/>
<protein>
    <recommendedName>
        <fullName evidence="7">Ubiquitin carboxyl-terminal hydrolase</fullName>
        <ecNumber evidence="7">3.4.19.12</ecNumber>
    </recommendedName>
</protein>
<comment type="caution">
    <text evidence="10">The sequence shown here is derived from an EMBL/GenBank/DDBJ whole genome shotgun (WGS) entry which is preliminary data.</text>
</comment>
<dbReference type="Proteomes" id="UP001418222">
    <property type="component" value="Unassembled WGS sequence"/>
</dbReference>
<evidence type="ECO:0000256" key="4">
    <source>
        <dbReference type="ARBA" id="ARBA00022786"/>
    </source>
</evidence>
<organism evidence="10 11">
    <name type="scientific">Platanthera zijinensis</name>
    <dbReference type="NCBI Taxonomy" id="2320716"/>
    <lineage>
        <taxon>Eukaryota</taxon>
        <taxon>Viridiplantae</taxon>
        <taxon>Streptophyta</taxon>
        <taxon>Embryophyta</taxon>
        <taxon>Tracheophyta</taxon>
        <taxon>Spermatophyta</taxon>
        <taxon>Magnoliopsida</taxon>
        <taxon>Liliopsida</taxon>
        <taxon>Asparagales</taxon>
        <taxon>Orchidaceae</taxon>
        <taxon>Orchidoideae</taxon>
        <taxon>Orchideae</taxon>
        <taxon>Orchidinae</taxon>
        <taxon>Platanthera</taxon>
    </lineage>
</organism>
<keyword evidence="3 7" id="KW-0645">Protease</keyword>
<dbReference type="EMBL" id="JBBWWQ010000008">
    <property type="protein sequence ID" value="KAK8940574.1"/>
    <property type="molecule type" value="Genomic_DNA"/>
</dbReference>
<dbReference type="GO" id="GO:0016579">
    <property type="term" value="P:protein deubiquitination"/>
    <property type="evidence" value="ECO:0007669"/>
    <property type="project" value="InterPro"/>
</dbReference>
<dbReference type="EC" id="3.4.19.12" evidence="7"/>
<dbReference type="PROSITE" id="PS00972">
    <property type="entry name" value="USP_1"/>
    <property type="match status" value="1"/>
</dbReference>
<dbReference type="CDD" id="cd02674">
    <property type="entry name" value="Peptidase_C19R"/>
    <property type="match status" value="1"/>
</dbReference>
<evidence type="ECO:0000256" key="3">
    <source>
        <dbReference type="ARBA" id="ARBA00022670"/>
    </source>
</evidence>
<comment type="similarity">
    <text evidence="2 7">Belongs to the peptidase C19 family.</text>
</comment>
<evidence type="ECO:0000256" key="5">
    <source>
        <dbReference type="ARBA" id="ARBA00022801"/>
    </source>
</evidence>
<evidence type="ECO:0000313" key="10">
    <source>
        <dbReference type="EMBL" id="KAK8940574.1"/>
    </source>
</evidence>
<dbReference type="InterPro" id="IPR057372">
    <property type="entry name" value="Ubiquitin_UBP8/5"/>
</dbReference>
<dbReference type="PANTHER" id="PTHR21646">
    <property type="entry name" value="UBIQUITIN CARBOXYL-TERMINAL HYDROLASE"/>
    <property type="match status" value="1"/>
</dbReference>
<dbReference type="Gene3D" id="3.90.70.10">
    <property type="entry name" value="Cysteine proteinases"/>
    <property type="match status" value="2"/>
</dbReference>
<comment type="function">
    <text evidence="7">Recognizes and hydrolyzes the peptide bond at the C-terminal Gly of ubiquitin. Involved in the processing of poly-ubiquitin precursors as well as that of ubiquitinated proteins.</text>
</comment>
<evidence type="ECO:0000313" key="11">
    <source>
        <dbReference type="Proteomes" id="UP001418222"/>
    </source>
</evidence>
<evidence type="ECO:0000256" key="1">
    <source>
        <dbReference type="ARBA" id="ARBA00000707"/>
    </source>
</evidence>
<keyword evidence="4 7" id="KW-0833">Ubl conjugation pathway</keyword>
<dbReference type="PROSITE" id="PS50235">
    <property type="entry name" value="USP_3"/>
    <property type="match status" value="1"/>
</dbReference>
<dbReference type="Pfam" id="PF25242">
    <property type="entry name" value="Ubiquitin_UBP8"/>
    <property type="match status" value="1"/>
</dbReference>
<dbReference type="PROSITE" id="PS00973">
    <property type="entry name" value="USP_2"/>
    <property type="match status" value="1"/>
</dbReference>
<gene>
    <name evidence="10" type="primary">UBP8</name>
    <name evidence="10" type="ORF">KSP39_PZI010100</name>
</gene>
<proteinExistence type="inferred from homology"/>
<evidence type="ECO:0000259" key="9">
    <source>
        <dbReference type="PROSITE" id="PS50235"/>
    </source>
</evidence>
<dbReference type="GO" id="GO:0004843">
    <property type="term" value="F:cysteine-type deubiquitinase activity"/>
    <property type="evidence" value="ECO:0007669"/>
    <property type="project" value="UniProtKB-UniRule"/>
</dbReference>
<dbReference type="InterPro" id="IPR050185">
    <property type="entry name" value="Ub_carboxyl-term_hydrolase"/>
</dbReference>
<sequence length="879" mass="99926">MDDLSSDDTGATGQTPSAEDDRVFLVPYRWWREAQELESESDSGNVARAIPYTASPAPSSYARPLSIINSIFSSDLVFNLRRDDCPMTEDAEEGVSVRCYALIPTDMWLQALRWHRDTNSRNLNSPNDESVDVYPLKLRISVIRETNVMSVRVSRKDNETESCKRACKVFSVESDRVQICDFSGQTNLILMNEWNRLYQDSQRQLNQEILLELQLYAMPESLTCRTERKKDDLVDQHSKNCYGGSMVSNGSITQEECDLHFGTSKGYVSFGLIGLENLGNTCFMNSAVQCLAHTQRLVEYFLGDFNKEINHKNPLGMGGELALAFGELLRKLWVPGRTPVLPRDFKMKLARFAPQFSGFNQHDSQELLAFLLDGLHEDLNRVKCKPYVEVKDSDGRPDEEVANDYWKNHLARNDSIIVDICQGQYRSTLVCPVCNKVSVTFDPFMYLSLPLPSSTTRPMTVTVFSSDGCTQPFSYTVNMPKNGRCKDLINALSSACSLGNDEVLLVAEVYASRIIRYLEDPSDELTLIRDGDQLAAYRFSKDHEELPLVVFTHQREQDYIRSVLPPVWKVLGVPLIGRLTGPPSGVAIHSLCMKLLNPFLRSSAIASYAAETNESSSLNEVVEMETDANECIVNAEEAAQNTGTPLDDFQFYLTDEKSRNMLSMIQMNESELVAEPLKKLQVLVCWKNKTIKDYDISLLSSLPEIYKCSLFTRRPQEPVSLYACLETFLKEEPLGPEDMWYCPSCKKHQQASKKLDLWRLPEVLVIHLKRFSYNRYTKNKLEMLVDFPIHGLDLSKYIIYSSQEPNNQYELYAISNHYGNMGGGHYTAYAYHEAEDKWYDFDDRHVSHVSQDSIKSSAAYVLFYKKVHATTLSGTQSMP</sequence>
<dbReference type="Pfam" id="PF00443">
    <property type="entry name" value="UCH"/>
    <property type="match status" value="1"/>
</dbReference>
<feature type="domain" description="USP" evidence="9">
    <location>
        <begin position="273"/>
        <end position="867"/>
    </location>
</feature>
<dbReference type="InterPro" id="IPR001394">
    <property type="entry name" value="Peptidase_C19_UCH"/>
</dbReference>
<dbReference type="InterPro" id="IPR038765">
    <property type="entry name" value="Papain-like_cys_pep_sf"/>
</dbReference>
<dbReference type="SUPFAM" id="SSF54001">
    <property type="entry name" value="Cysteine proteinases"/>
    <property type="match status" value="1"/>
</dbReference>
<evidence type="ECO:0000256" key="7">
    <source>
        <dbReference type="RuleBase" id="RU366025"/>
    </source>
</evidence>
<feature type="compositionally biased region" description="Polar residues" evidence="8">
    <location>
        <begin position="7"/>
        <end position="17"/>
    </location>
</feature>
<feature type="region of interest" description="Disordered" evidence="8">
    <location>
        <begin position="1"/>
        <end position="20"/>
    </location>
</feature>